<dbReference type="Gene3D" id="3.30.565.10">
    <property type="entry name" value="Histidine kinase-like ATPase, C-terminal domain"/>
    <property type="match status" value="1"/>
</dbReference>
<dbReference type="Proteomes" id="UP000292927">
    <property type="component" value="Unassembled WGS sequence"/>
</dbReference>
<dbReference type="InterPro" id="IPR036890">
    <property type="entry name" value="HATPase_C_sf"/>
</dbReference>
<proteinExistence type="predicted"/>
<feature type="transmembrane region" description="Helical" evidence="4">
    <location>
        <begin position="127"/>
        <end position="149"/>
    </location>
</feature>
<evidence type="ECO:0000259" key="5">
    <source>
        <dbReference type="Pfam" id="PF14501"/>
    </source>
</evidence>
<sequence>MEWIWGGLMTALQWLCIEWFFALDRGWKKRIFLGGLLAAEWASACYLEAWPAGLAAGWVTLDFFLVFYSDGSYPRIRYCLAAGAALLISCVAGWAVGPDKQAEIAFIVFAGLLYLLAAFTRGQKTGVLFVTVLGLTAAAGYFALAGFGWQASAALCLALGQAEYIYSSYSASFRKSTAEFQEQVMLHHYEEVKAVYLNMRGWRHDYHNHIQTLKAWLQLGQTEEAKTYLNELEDDLDSVDQLVKSGNVMMDAVLNSKLTLAKEKNIAVDCKAVLPERLSIGDTDLCVIAGNLLDNAIESCGQIAENRRFIRIYCAVVRRQFYLSVVNAAKEELDFNEKNYISSKRGEHGHGMKRVKLAVDRYGGYLNLKNEPGVFASEVMLPLEESGE</sequence>
<dbReference type="SUPFAM" id="SSF55874">
    <property type="entry name" value="ATPase domain of HSP90 chaperone/DNA topoisomerase II/histidine kinase"/>
    <property type="match status" value="1"/>
</dbReference>
<dbReference type="EMBL" id="SGXF01000001">
    <property type="protein sequence ID" value="RZT02273.1"/>
    <property type="molecule type" value="Genomic_DNA"/>
</dbReference>
<keyword evidence="4" id="KW-0472">Membrane</keyword>
<keyword evidence="2" id="KW-0808">Transferase</keyword>
<feature type="domain" description="Sensor histidine kinase NatK-like C-terminal" evidence="5">
    <location>
        <begin position="283"/>
        <end position="382"/>
    </location>
</feature>
<evidence type="ECO:0000313" key="8">
    <source>
        <dbReference type="Proteomes" id="UP000292927"/>
    </source>
</evidence>
<dbReference type="InterPro" id="IPR016120">
    <property type="entry name" value="Sig_transdc_His_kin_SpoOB"/>
</dbReference>
<comment type="caution">
    <text evidence="7">The sequence shown here is derived from an EMBL/GenBank/DDBJ whole genome shotgun (WGS) entry which is preliminary data.</text>
</comment>
<dbReference type="Pfam" id="PF14501">
    <property type="entry name" value="HATPase_c_5"/>
    <property type="match status" value="1"/>
</dbReference>
<feature type="domain" description="SpoOB alpha-helical" evidence="6">
    <location>
        <begin position="190"/>
        <end position="241"/>
    </location>
</feature>
<dbReference type="RefSeq" id="WP_130432501.1">
    <property type="nucleotide sequence ID" value="NZ_SGXF01000001.1"/>
</dbReference>
<keyword evidence="1" id="KW-0597">Phosphoprotein</keyword>
<keyword evidence="3 7" id="KW-0418">Kinase</keyword>
<evidence type="ECO:0000256" key="2">
    <source>
        <dbReference type="ARBA" id="ARBA00022679"/>
    </source>
</evidence>
<dbReference type="GO" id="GO:0042802">
    <property type="term" value="F:identical protein binding"/>
    <property type="evidence" value="ECO:0007669"/>
    <property type="project" value="TreeGrafter"/>
</dbReference>
<feature type="transmembrane region" description="Helical" evidence="4">
    <location>
        <begin position="49"/>
        <end position="69"/>
    </location>
</feature>
<evidence type="ECO:0000256" key="1">
    <source>
        <dbReference type="ARBA" id="ARBA00022553"/>
    </source>
</evidence>
<dbReference type="Gene3D" id="1.10.287.130">
    <property type="match status" value="1"/>
</dbReference>
<dbReference type="PANTHER" id="PTHR40448">
    <property type="entry name" value="TWO-COMPONENT SENSOR HISTIDINE KINASE"/>
    <property type="match status" value="1"/>
</dbReference>
<dbReference type="PANTHER" id="PTHR40448:SF1">
    <property type="entry name" value="TWO-COMPONENT SENSOR HISTIDINE KINASE"/>
    <property type="match status" value="1"/>
</dbReference>
<evidence type="ECO:0000313" key="7">
    <source>
        <dbReference type="EMBL" id="RZT02273.1"/>
    </source>
</evidence>
<name>A0A4Q7PNB1_9FIRM</name>
<evidence type="ECO:0000256" key="4">
    <source>
        <dbReference type="SAM" id="Phobius"/>
    </source>
</evidence>
<accession>A0A4Q7PNB1</accession>
<protein>
    <submittedName>
        <fullName evidence="7">Sensor kinase SpoOB-type protein</fullName>
    </submittedName>
</protein>
<reference evidence="7 8" key="1">
    <citation type="submission" date="2019-02" db="EMBL/GenBank/DDBJ databases">
        <title>Genomic Encyclopedia of Type Strains, Phase IV (KMG-IV): sequencing the most valuable type-strain genomes for metagenomic binning, comparative biology and taxonomic classification.</title>
        <authorList>
            <person name="Goeker M."/>
        </authorList>
    </citation>
    <scope>NUCLEOTIDE SEQUENCE [LARGE SCALE GENOMIC DNA]</scope>
    <source>
        <strain evidence="7 8">DSM 29486</strain>
    </source>
</reference>
<dbReference type="OrthoDB" id="9816523at2"/>
<dbReference type="InterPro" id="IPR032834">
    <property type="entry name" value="NatK-like_C"/>
</dbReference>
<feature type="transmembrane region" description="Helical" evidence="4">
    <location>
        <begin position="76"/>
        <end position="96"/>
    </location>
</feature>
<dbReference type="InterPro" id="IPR039506">
    <property type="entry name" value="SPOB_a"/>
</dbReference>
<gene>
    <name evidence="7" type="ORF">EV209_0383</name>
</gene>
<keyword evidence="8" id="KW-1185">Reference proteome</keyword>
<keyword evidence="4" id="KW-0812">Transmembrane</keyword>
<evidence type="ECO:0000259" key="6">
    <source>
        <dbReference type="Pfam" id="PF14689"/>
    </source>
</evidence>
<dbReference type="GO" id="GO:0000155">
    <property type="term" value="F:phosphorelay sensor kinase activity"/>
    <property type="evidence" value="ECO:0007669"/>
    <property type="project" value="InterPro"/>
</dbReference>
<feature type="transmembrane region" description="Helical" evidence="4">
    <location>
        <begin position="102"/>
        <end position="120"/>
    </location>
</feature>
<dbReference type="CDD" id="cd16935">
    <property type="entry name" value="HATPase_AgrC-ComD-like"/>
    <property type="match status" value="1"/>
</dbReference>
<keyword evidence="4" id="KW-1133">Transmembrane helix</keyword>
<evidence type="ECO:0000256" key="3">
    <source>
        <dbReference type="ARBA" id="ARBA00022777"/>
    </source>
</evidence>
<dbReference type="AlphaFoldDB" id="A0A4Q7PNB1"/>
<organism evidence="7 8">
    <name type="scientific">Cuneatibacter caecimuris</name>
    <dbReference type="NCBI Taxonomy" id="1796618"/>
    <lineage>
        <taxon>Bacteria</taxon>
        <taxon>Bacillati</taxon>
        <taxon>Bacillota</taxon>
        <taxon>Clostridia</taxon>
        <taxon>Lachnospirales</taxon>
        <taxon>Lachnospiraceae</taxon>
        <taxon>Cuneatibacter</taxon>
    </lineage>
</organism>
<dbReference type="SUPFAM" id="SSF55890">
    <property type="entry name" value="Sporulation response regulatory protein Spo0B"/>
    <property type="match status" value="1"/>
</dbReference>
<dbReference type="Pfam" id="PF14689">
    <property type="entry name" value="SPOB_a"/>
    <property type="match status" value="1"/>
</dbReference>